<feature type="non-terminal residue" evidence="2">
    <location>
        <position position="1"/>
    </location>
</feature>
<proteinExistence type="predicted"/>
<dbReference type="EMBL" id="KQ434985">
    <property type="protein sequence ID" value="KZC13151.1"/>
    <property type="molecule type" value="Genomic_DNA"/>
</dbReference>
<sequence length="141" mass="15892">YTASNDDIVSTPMHILPIYEDLSRSDVLEMCLGGHTQNANESFNSTVGRLAPKHLHSGSKIIEIAAYIATGIFNFNTLNLQIGPECKFYAENQDAQRMTRQERRTKSSSKEARRARRQHQIEQQSFYMKADDLLCGPGIAD</sequence>
<evidence type="ECO:0000256" key="1">
    <source>
        <dbReference type="SAM" id="MobiDB-lite"/>
    </source>
</evidence>
<dbReference type="AlphaFoldDB" id="A0A154PMN9"/>
<gene>
    <name evidence="2" type="ORF">WN55_05772</name>
</gene>
<evidence type="ECO:0000313" key="2">
    <source>
        <dbReference type="EMBL" id="KZC13151.1"/>
    </source>
</evidence>
<reference evidence="2 3" key="1">
    <citation type="submission" date="2015-07" db="EMBL/GenBank/DDBJ databases">
        <title>The genome of Dufourea novaeangliae.</title>
        <authorList>
            <person name="Pan H."/>
            <person name="Kapheim K."/>
        </authorList>
    </citation>
    <scope>NUCLEOTIDE SEQUENCE [LARGE SCALE GENOMIC DNA]</scope>
    <source>
        <strain evidence="2">0120121106</strain>
        <tissue evidence="2">Whole body</tissue>
    </source>
</reference>
<dbReference type="OrthoDB" id="10060618at2759"/>
<accession>A0A154PMN9</accession>
<evidence type="ECO:0000313" key="3">
    <source>
        <dbReference type="Proteomes" id="UP000076502"/>
    </source>
</evidence>
<dbReference type="Proteomes" id="UP000076502">
    <property type="component" value="Unassembled WGS sequence"/>
</dbReference>
<feature type="compositionally biased region" description="Basic and acidic residues" evidence="1">
    <location>
        <begin position="97"/>
        <end position="112"/>
    </location>
</feature>
<keyword evidence="3" id="KW-1185">Reference proteome</keyword>
<protein>
    <submittedName>
        <fullName evidence="2">Uncharacterized protein</fullName>
    </submittedName>
</protein>
<feature type="region of interest" description="Disordered" evidence="1">
    <location>
        <begin position="93"/>
        <end position="121"/>
    </location>
</feature>
<name>A0A154PMN9_DUFNO</name>
<organism evidence="2 3">
    <name type="scientific">Dufourea novaeangliae</name>
    <name type="common">Sweat bee</name>
    <dbReference type="NCBI Taxonomy" id="178035"/>
    <lineage>
        <taxon>Eukaryota</taxon>
        <taxon>Metazoa</taxon>
        <taxon>Ecdysozoa</taxon>
        <taxon>Arthropoda</taxon>
        <taxon>Hexapoda</taxon>
        <taxon>Insecta</taxon>
        <taxon>Pterygota</taxon>
        <taxon>Neoptera</taxon>
        <taxon>Endopterygota</taxon>
        <taxon>Hymenoptera</taxon>
        <taxon>Apocrita</taxon>
        <taxon>Aculeata</taxon>
        <taxon>Apoidea</taxon>
        <taxon>Anthophila</taxon>
        <taxon>Halictidae</taxon>
        <taxon>Rophitinae</taxon>
        <taxon>Dufourea</taxon>
    </lineage>
</organism>